<dbReference type="EMBL" id="CP013355">
    <property type="protein sequence ID" value="AMC12105.1"/>
    <property type="molecule type" value="Genomic_DNA"/>
</dbReference>
<sequence>MLVNFESLSDTSRIWIYQSNREFSENEVEIIKLKIEDFIKNWKRHGEDLKASYQIKYNQFIILAVDEEFNEVSGCSIDASVNLIKQLEKEFNLDLTNKLNISFKVNNSINIVSLSDFQHYAKQGKINLNTIVFNNMVATKVDLINNWEVTADKSWHKRFFV</sequence>
<dbReference type="AlphaFoldDB" id="A0A0X8G8N0"/>
<accession>A0A0X8G8N0</accession>
<dbReference type="STRING" id="1622118.Lupro_12910"/>
<dbReference type="RefSeq" id="WP_068211185.1">
    <property type="nucleotide sequence ID" value="NZ_CP013355.1"/>
</dbReference>
<dbReference type="OrthoDB" id="978691at2"/>
<proteinExistence type="predicted"/>
<name>A0A0X8G8N0_9FLAO</name>
<protein>
    <submittedName>
        <fullName evidence="1">ABC transporter ATPase</fullName>
    </submittedName>
</protein>
<dbReference type="KEGG" id="lut:Lupro_12910"/>
<keyword evidence="2" id="KW-1185">Reference proteome</keyword>
<reference evidence="1 2" key="2">
    <citation type="journal article" date="2016" name="Int. J. Syst. Evol. Microbiol.">
        <title>Lutibacter profundi sp. nov., isolated from a deep-sea hydrothermal system on the Arctic Mid-Ocean Ridge and emended description of the genus Lutibacter.</title>
        <authorList>
            <person name="Le Moine Bauer S."/>
            <person name="Roalkvam I."/>
            <person name="Steen I.H."/>
            <person name="Dahle H."/>
        </authorList>
    </citation>
    <scope>NUCLEOTIDE SEQUENCE [LARGE SCALE GENOMIC DNA]</scope>
    <source>
        <strain evidence="1 2">LP1</strain>
    </source>
</reference>
<reference evidence="2" key="1">
    <citation type="submission" date="2015-12" db="EMBL/GenBank/DDBJ databases">
        <title>Complete genome sequence of Lutibacter profundus strain LP1.</title>
        <authorList>
            <person name="Wissuwa J."/>
            <person name="Le Moine Bauer S."/>
            <person name="Stokke R."/>
            <person name="Dahle H."/>
            <person name="Steen I.H."/>
        </authorList>
    </citation>
    <scope>NUCLEOTIDE SEQUENCE [LARGE SCALE GENOMIC DNA]</scope>
    <source>
        <strain evidence="2">LP1</strain>
    </source>
</reference>
<gene>
    <name evidence="1" type="ORF">Lupro_12910</name>
</gene>
<organism evidence="1 2">
    <name type="scientific">Lutibacter profundi</name>
    <dbReference type="NCBI Taxonomy" id="1622118"/>
    <lineage>
        <taxon>Bacteria</taxon>
        <taxon>Pseudomonadati</taxon>
        <taxon>Bacteroidota</taxon>
        <taxon>Flavobacteriia</taxon>
        <taxon>Flavobacteriales</taxon>
        <taxon>Flavobacteriaceae</taxon>
        <taxon>Lutibacter</taxon>
    </lineage>
</organism>
<evidence type="ECO:0000313" key="2">
    <source>
        <dbReference type="Proteomes" id="UP000059672"/>
    </source>
</evidence>
<evidence type="ECO:0000313" key="1">
    <source>
        <dbReference type="EMBL" id="AMC12105.1"/>
    </source>
</evidence>
<dbReference type="Proteomes" id="UP000059672">
    <property type="component" value="Chromosome"/>
</dbReference>